<organism evidence="1 2">
    <name type="scientific">Psilocybe cyanescens</name>
    <dbReference type="NCBI Taxonomy" id="93625"/>
    <lineage>
        <taxon>Eukaryota</taxon>
        <taxon>Fungi</taxon>
        <taxon>Dikarya</taxon>
        <taxon>Basidiomycota</taxon>
        <taxon>Agaricomycotina</taxon>
        <taxon>Agaricomycetes</taxon>
        <taxon>Agaricomycetidae</taxon>
        <taxon>Agaricales</taxon>
        <taxon>Agaricineae</taxon>
        <taxon>Strophariaceae</taxon>
        <taxon>Psilocybe</taxon>
    </lineage>
</organism>
<proteinExistence type="predicted"/>
<reference evidence="1 2" key="1">
    <citation type="journal article" date="2018" name="Evol. Lett.">
        <title>Horizontal gene cluster transfer increased hallucinogenic mushroom diversity.</title>
        <authorList>
            <person name="Reynolds H.T."/>
            <person name="Vijayakumar V."/>
            <person name="Gluck-Thaler E."/>
            <person name="Korotkin H.B."/>
            <person name="Matheny P.B."/>
            <person name="Slot J.C."/>
        </authorList>
    </citation>
    <scope>NUCLEOTIDE SEQUENCE [LARGE SCALE GENOMIC DNA]</scope>
    <source>
        <strain evidence="1 2">2631</strain>
    </source>
</reference>
<dbReference type="AlphaFoldDB" id="A0A409WF19"/>
<name>A0A409WF19_PSICY</name>
<dbReference type="Proteomes" id="UP000283269">
    <property type="component" value="Unassembled WGS sequence"/>
</dbReference>
<sequence length="70" mass="7413">MTLSEPCDAGLSATLIYDNENQLIGIRNFDGRIDIDDVELLLSDGPIIAGILDTPVTPSINVDGSGAWPN</sequence>
<keyword evidence="2" id="KW-1185">Reference proteome</keyword>
<comment type="caution">
    <text evidence="1">The sequence shown here is derived from an EMBL/GenBank/DDBJ whole genome shotgun (WGS) entry which is preliminary data.</text>
</comment>
<gene>
    <name evidence="1" type="ORF">CVT25_010842</name>
</gene>
<evidence type="ECO:0000313" key="1">
    <source>
        <dbReference type="EMBL" id="PPQ77148.1"/>
    </source>
</evidence>
<accession>A0A409WF19</accession>
<dbReference type="InParanoid" id="A0A409WF19"/>
<dbReference type="OrthoDB" id="2984728at2759"/>
<dbReference type="EMBL" id="NHYD01003443">
    <property type="protein sequence ID" value="PPQ77148.1"/>
    <property type="molecule type" value="Genomic_DNA"/>
</dbReference>
<protein>
    <submittedName>
        <fullName evidence="1">Uncharacterized protein</fullName>
    </submittedName>
</protein>
<evidence type="ECO:0000313" key="2">
    <source>
        <dbReference type="Proteomes" id="UP000283269"/>
    </source>
</evidence>